<evidence type="ECO:0000313" key="2">
    <source>
        <dbReference type="Proteomes" id="UP000184207"/>
    </source>
</evidence>
<evidence type="ECO:0000313" key="1">
    <source>
        <dbReference type="EMBL" id="SHN65873.1"/>
    </source>
</evidence>
<dbReference type="OrthoDB" id="46294at2"/>
<dbReference type="STRING" id="1121883.SAMN02745226_01554"/>
<organism evidence="1 2">
    <name type="scientific">Fervidobacterium gondwanense DSM 13020</name>
    <dbReference type="NCBI Taxonomy" id="1121883"/>
    <lineage>
        <taxon>Bacteria</taxon>
        <taxon>Thermotogati</taxon>
        <taxon>Thermotogota</taxon>
        <taxon>Thermotogae</taxon>
        <taxon>Thermotogales</taxon>
        <taxon>Fervidobacteriaceae</taxon>
        <taxon>Fervidobacterium</taxon>
    </lineage>
</organism>
<keyword evidence="2" id="KW-1185">Reference proteome</keyword>
<evidence type="ECO:0008006" key="3">
    <source>
        <dbReference type="Google" id="ProtNLM"/>
    </source>
</evidence>
<proteinExistence type="predicted"/>
<dbReference type="AlphaFoldDB" id="A0A1M7T559"/>
<dbReference type="EMBL" id="FRDJ01000009">
    <property type="protein sequence ID" value="SHN65873.1"/>
    <property type="molecule type" value="Genomic_DNA"/>
</dbReference>
<dbReference type="Proteomes" id="UP000184207">
    <property type="component" value="Unassembled WGS sequence"/>
</dbReference>
<sequence length="150" mass="16613">MKKFVFLAIVFLLFATSFAFELNSGVLYSFSGQLLYALEFNTLSNLVNGPSTTSGFSLMYITDVAEKHFGAIGGQAKYDINLEIGRISLYGFGGMLFPIFEFGFEKITSIVRVGAKYYIGNIIINSGIYSLYLIDSTKLEGVEFSIGYTF</sequence>
<accession>A0A1M7T559</accession>
<name>A0A1M7T559_FERGO</name>
<reference evidence="2" key="1">
    <citation type="submission" date="2016-12" db="EMBL/GenBank/DDBJ databases">
        <authorList>
            <person name="Varghese N."/>
            <person name="Submissions S."/>
        </authorList>
    </citation>
    <scope>NUCLEOTIDE SEQUENCE [LARGE SCALE GENOMIC DNA]</scope>
    <source>
        <strain evidence="2">DSM 13020</strain>
    </source>
</reference>
<gene>
    <name evidence="1" type="ORF">SAMN02745226_01554</name>
</gene>
<protein>
    <recommendedName>
        <fullName evidence="3">Outer membrane protein beta-barrel domain-containing protein</fullName>
    </recommendedName>
</protein>
<dbReference type="RefSeq" id="WP_072760184.1">
    <property type="nucleotide sequence ID" value="NZ_FRDJ01000009.1"/>
</dbReference>